<accession>A0AAD5AI54</accession>
<dbReference type="SUPFAM" id="SSF48726">
    <property type="entry name" value="Immunoglobulin"/>
    <property type="match status" value="1"/>
</dbReference>
<gene>
    <name evidence="6" type="ORF">C0J50_24098</name>
</gene>
<dbReference type="Gene3D" id="2.60.40.10">
    <property type="entry name" value="Immunoglobulins"/>
    <property type="match status" value="1"/>
</dbReference>
<dbReference type="InterPro" id="IPR003599">
    <property type="entry name" value="Ig_sub"/>
</dbReference>
<dbReference type="InterPro" id="IPR050671">
    <property type="entry name" value="CD300_family_receptors"/>
</dbReference>
<reference evidence="6" key="1">
    <citation type="submission" date="2018-07" db="EMBL/GenBank/DDBJ databases">
        <title>Comparative genomics of catfishes provides insights into carnivory and benthic adaptation.</title>
        <authorList>
            <person name="Zhang Y."/>
            <person name="Wang D."/>
            <person name="Peng Z."/>
            <person name="Zheng S."/>
            <person name="Shao F."/>
            <person name="Tao W."/>
        </authorList>
    </citation>
    <scope>NUCLEOTIDE SEQUENCE</scope>
    <source>
        <strain evidence="6">Chongqing</strain>
    </source>
</reference>
<keyword evidence="4" id="KW-1133">Transmembrane helix</keyword>
<evidence type="ECO:0000256" key="4">
    <source>
        <dbReference type="SAM" id="Phobius"/>
    </source>
</evidence>
<dbReference type="SMART" id="SM00409">
    <property type="entry name" value="IG"/>
    <property type="match status" value="1"/>
</dbReference>
<dbReference type="CDD" id="cd05716">
    <property type="entry name" value="IgV_pIgR_like"/>
    <property type="match status" value="1"/>
</dbReference>
<dbReference type="InterPro" id="IPR013106">
    <property type="entry name" value="Ig_V-set"/>
</dbReference>
<dbReference type="AlphaFoldDB" id="A0AAD5AI54"/>
<evidence type="ECO:0000313" key="6">
    <source>
        <dbReference type="EMBL" id="KAI5616340.1"/>
    </source>
</evidence>
<evidence type="ECO:0000259" key="5">
    <source>
        <dbReference type="PROSITE" id="PS50835"/>
    </source>
</evidence>
<dbReference type="PANTHER" id="PTHR11860:SF118">
    <property type="entry name" value="CMRF35-LIKE MOLECULE 3-RELATED"/>
    <property type="match status" value="1"/>
</dbReference>
<feature type="transmembrane region" description="Helical" evidence="4">
    <location>
        <begin position="148"/>
        <end position="169"/>
    </location>
</feature>
<dbReference type="GO" id="GO:0005886">
    <property type="term" value="C:plasma membrane"/>
    <property type="evidence" value="ECO:0007669"/>
    <property type="project" value="TreeGrafter"/>
</dbReference>
<keyword evidence="7" id="KW-1185">Reference proteome</keyword>
<evidence type="ECO:0000256" key="1">
    <source>
        <dbReference type="ARBA" id="ARBA00004370"/>
    </source>
</evidence>
<keyword evidence="2 4" id="KW-0812">Transmembrane</keyword>
<dbReference type="PROSITE" id="PS50835">
    <property type="entry name" value="IG_LIKE"/>
    <property type="match status" value="1"/>
</dbReference>
<dbReference type="Proteomes" id="UP001205998">
    <property type="component" value="Unassembled WGS sequence"/>
</dbReference>
<evidence type="ECO:0000256" key="2">
    <source>
        <dbReference type="ARBA" id="ARBA00022692"/>
    </source>
</evidence>
<feature type="domain" description="Ig-like" evidence="5">
    <location>
        <begin position="1"/>
        <end position="105"/>
    </location>
</feature>
<dbReference type="PANTHER" id="PTHR11860">
    <property type="entry name" value="POLYMERIC-IMMUNOGLOBULIN RECEPTOR"/>
    <property type="match status" value="1"/>
</dbReference>
<sequence length="202" mass="22620">MYTGSDAVTTVTGYKGRSVKIKCRYEPGYEHFEKYLIRGTYIMWHPHKDIPVHSGSPAKDTRFSLYDNRATKVFTVTITDLKAEDANTYWCGIKQPGLYKFKEIQLVILDVPPSSTVSQSTRTTYSASTHTVHPDTPLTTDVTGLSTYLLISAGAVVFAVGVIIVIFYCMHCKRIFPGPVTETQSSKEINHDYENDHSVLAL</sequence>
<keyword evidence="3 4" id="KW-0472">Membrane</keyword>
<comment type="subcellular location">
    <subcellularLocation>
        <location evidence="1">Membrane</location>
    </subcellularLocation>
</comment>
<dbReference type="InterPro" id="IPR007110">
    <property type="entry name" value="Ig-like_dom"/>
</dbReference>
<protein>
    <submittedName>
        <fullName evidence="6">CMRF35-like molecule 3</fullName>
    </submittedName>
</protein>
<name>A0AAD5AI54_SILAS</name>
<proteinExistence type="predicted"/>
<comment type="caution">
    <text evidence="6">The sequence shown here is derived from an EMBL/GenBank/DDBJ whole genome shotgun (WGS) entry which is preliminary data.</text>
</comment>
<dbReference type="InterPro" id="IPR036179">
    <property type="entry name" value="Ig-like_dom_sf"/>
</dbReference>
<dbReference type="InterPro" id="IPR013783">
    <property type="entry name" value="Ig-like_fold"/>
</dbReference>
<evidence type="ECO:0000256" key="3">
    <source>
        <dbReference type="ARBA" id="ARBA00023136"/>
    </source>
</evidence>
<dbReference type="GO" id="GO:0004888">
    <property type="term" value="F:transmembrane signaling receptor activity"/>
    <property type="evidence" value="ECO:0007669"/>
    <property type="project" value="TreeGrafter"/>
</dbReference>
<organism evidence="6 7">
    <name type="scientific">Silurus asotus</name>
    <name type="common">Amur catfish</name>
    <name type="synonym">Parasilurus asotus</name>
    <dbReference type="NCBI Taxonomy" id="30991"/>
    <lineage>
        <taxon>Eukaryota</taxon>
        <taxon>Metazoa</taxon>
        <taxon>Chordata</taxon>
        <taxon>Craniata</taxon>
        <taxon>Vertebrata</taxon>
        <taxon>Euteleostomi</taxon>
        <taxon>Actinopterygii</taxon>
        <taxon>Neopterygii</taxon>
        <taxon>Teleostei</taxon>
        <taxon>Ostariophysi</taxon>
        <taxon>Siluriformes</taxon>
        <taxon>Siluridae</taxon>
        <taxon>Silurus</taxon>
    </lineage>
</organism>
<dbReference type="Pfam" id="PF07686">
    <property type="entry name" value="V-set"/>
    <property type="match status" value="1"/>
</dbReference>
<dbReference type="EMBL" id="MU551738">
    <property type="protein sequence ID" value="KAI5616340.1"/>
    <property type="molecule type" value="Genomic_DNA"/>
</dbReference>
<evidence type="ECO:0000313" key="7">
    <source>
        <dbReference type="Proteomes" id="UP001205998"/>
    </source>
</evidence>